<proteinExistence type="predicted"/>
<dbReference type="EMBL" id="ML992294">
    <property type="protein sequence ID" value="KAF2228346.1"/>
    <property type="molecule type" value="Genomic_DNA"/>
</dbReference>
<evidence type="ECO:0000313" key="1">
    <source>
        <dbReference type="EMBL" id="KAF2228346.1"/>
    </source>
</evidence>
<dbReference type="Proteomes" id="UP000800092">
    <property type="component" value="Unassembled WGS sequence"/>
</dbReference>
<name>A0A6A6GRF4_VIRVR</name>
<keyword evidence="2" id="KW-1185">Reference proteome</keyword>
<reference evidence="1" key="1">
    <citation type="journal article" date="2020" name="Stud. Mycol.">
        <title>101 Dothideomycetes genomes: a test case for predicting lifestyles and emergence of pathogens.</title>
        <authorList>
            <person name="Haridas S."/>
            <person name="Albert R."/>
            <person name="Binder M."/>
            <person name="Bloem J."/>
            <person name="Labutti K."/>
            <person name="Salamov A."/>
            <person name="Andreopoulos B."/>
            <person name="Baker S."/>
            <person name="Barry K."/>
            <person name="Bills G."/>
            <person name="Bluhm B."/>
            <person name="Cannon C."/>
            <person name="Castanera R."/>
            <person name="Culley D."/>
            <person name="Daum C."/>
            <person name="Ezra D."/>
            <person name="Gonzalez J."/>
            <person name="Henrissat B."/>
            <person name="Kuo A."/>
            <person name="Liang C."/>
            <person name="Lipzen A."/>
            <person name="Lutzoni F."/>
            <person name="Magnuson J."/>
            <person name="Mondo S."/>
            <person name="Nolan M."/>
            <person name="Ohm R."/>
            <person name="Pangilinan J."/>
            <person name="Park H.-J."/>
            <person name="Ramirez L."/>
            <person name="Alfaro M."/>
            <person name="Sun H."/>
            <person name="Tritt A."/>
            <person name="Yoshinaga Y."/>
            <person name="Zwiers L.-H."/>
            <person name="Turgeon B."/>
            <person name="Goodwin S."/>
            <person name="Spatafora J."/>
            <person name="Crous P."/>
            <person name="Grigoriev I."/>
        </authorList>
    </citation>
    <scope>NUCLEOTIDE SEQUENCE</scope>
    <source>
        <strain evidence="1">Tuck. ex Michener</strain>
    </source>
</reference>
<evidence type="ECO:0000313" key="2">
    <source>
        <dbReference type="Proteomes" id="UP000800092"/>
    </source>
</evidence>
<sequence>MCITEVKKSAINMAPIAINDKKPYILSILCCFFYGFLKYLREPIKTYFIVCPA</sequence>
<organism evidence="1 2">
    <name type="scientific">Viridothelium virens</name>
    <name type="common">Speckled blister lichen</name>
    <name type="synonym">Trypethelium virens</name>
    <dbReference type="NCBI Taxonomy" id="1048519"/>
    <lineage>
        <taxon>Eukaryota</taxon>
        <taxon>Fungi</taxon>
        <taxon>Dikarya</taxon>
        <taxon>Ascomycota</taxon>
        <taxon>Pezizomycotina</taxon>
        <taxon>Dothideomycetes</taxon>
        <taxon>Dothideomycetes incertae sedis</taxon>
        <taxon>Trypetheliales</taxon>
        <taxon>Trypetheliaceae</taxon>
        <taxon>Viridothelium</taxon>
    </lineage>
</organism>
<dbReference type="AlphaFoldDB" id="A0A6A6GRF4"/>
<accession>A0A6A6GRF4</accession>
<gene>
    <name evidence="1" type="ORF">EV356DRAFT_551290</name>
</gene>
<protein>
    <submittedName>
        <fullName evidence="1">Uncharacterized protein</fullName>
    </submittedName>
</protein>